<keyword evidence="11" id="KW-0464">Manganese</keyword>
<evidence type="ECO:0000256" key="4">
    <source>
        <dbReference type="ARBA" id="ARBA00008786"/>
    </source>
</evidence>
<dbReference type="SMART" id="SM00156">
    <property type="entry name" value="PP2Ac"/>
    <property type="match status" value="1"/>
</dbReference>
<dbReference type="InterPro" id="IPR013235">
    <property type="entry name" value="PPP_dom"/>
</dbReference>
<evidence type="ECO:0000313" key="20">
    <source>
        <dbReference type="Proteomes" id="UP001212841"/>
    </source>
</evidence>
<feature type="repeat" description="TPR" evidence="17">
    <location>
        <begin position="19"/>
        <end position="52"/>
    </location>
</feature>
<comment type="catalytic activity">
    <reaction evidence="14">
        <text>O-phospho-L-threonyl-[protein] + H2O = L-threonyl-[protein] + phosphate</text>
        <dbReference type="Rhea" id="RHEA:47004"/>
        <dbReference type="Rhea" id="RHEA-COMP:11060"/>
        <dbReference type="Rhea" id="RHEA-COMP:11605"/>
        <dbReference type="ChEBI" id="CHEBI:15377"/>
        <dbReference type="ChEBI" id="CHEBI:30013"/>
        <dbReference type="ChEBI" id="CHEBI:43474"/>
        <dbReference type="ChEBI" id="CHEBI:61977"/>
        <dbReference type="EC" id="3.1.3.16"/>
    </reaction>
    <physiologicalReaction direction="left-to-right" evidence="14">
        <dbReference type="Rhea" id="RHEA:47005"/>
    </physiologicalReaction>
</comment>
<evidence type="ECO:0000256" key="10">
    <source>
        <dbReference type="ARBA" id="ARBA00022912"/>
    </source>
</evidence>
<keyword evidence="20" id="KW-1185">Reference proteome</keyword>
<evidence type="ECO:0000256" key="12">
    <source>
        <dbReference type="ARBA" id="ARBA00023242"/>
    </source>
</evidence>
<evidence type="ECO:0000256" key="8">
    <source>
        <dbReference type="ARBA" id="ARBA00022801"/>
    </source>
</evidence>
<feature type="repeat" description="TPR" evidence="17">
    <location>
        <begin position="87"/>
        <end position="120"/>
    </location>
</feature>
<dbReference type="SUPFAM" id="SSF48452">
    <property type="entry name" value="TPR-like"/>
    <property type="match status" value="1"/>
</dbReference>
<keyword evidence="6" id="KW-0479">Metal-binding</keyword>
<keyword evidence="12" id="KW-0539">Nucleus</keyword>
<dbReference type="Pfam" id="PF08321">
    <property type="entry name" value="PPP5"/>
    <property type="match status" value="1"/>
</dbReference>
<protein>
    <recommendedName>
        <fullName evidence="15">Serine/threonine-protein phosphatase T</fullName>
        <ecNumber evidence="5">3.1.3.16</ecNumber>
    </recommendedName>
</protein>
<evidence type="ECO:0000256" key="16">
    <source>
        <dbReference type="PIRSR" id="PIRSR033096-1"/>
    </source>
</evidence>
<comment type="cofactor">
    <cofactor evidence="1">
        <name>Mn(2+)</name>
        <dbReference type="ChEBI" id="CHEBI:29035"/>
    </cofactor>
</comment>
<dbReference type="InterPro" id="IPR051134">
    <property type="entry name" value="PPP_phosphatase"/>
</dbReference>
<keyword evidence="9 17" id="KW-0802">TPR repeat</keyword>
<keyword evidence="7" id="KW-0677">Repeat</keyword>
<evidence type="ECO:0000256" key="6">
    <source>
        <dbReference type="ARBA" id="ARBA00022723"/>
    </source>
</evidence>
<evidence type="ECO:0000256" key="3">
    <source>
        <dbReference type="ARBA" id="ARBA00004123"/>
    </source>
</evidence>
<dbReference type="FunFam" id="3.60.21.10:FF:000036">
    <property type="entry name" value="Serine/threonine protein phosphatase 5"/>
    <property type="match status" value="1"/>
</dbReference>
<dbReference type="InterPro" id="IPR006186">
    <property type="entry name" value="Ser/Thr-sp_prot-phosphatase"/>
</dbReference>
<accession>A0AAD5S6M6</accession>
<dbReference type="PANTHER" id="PTHR45668:SF5">
    <property type="entry name" value="SERINE_THREONINE-PROTEIN PHOSPHATASE 5"/>
    <property type="match status" value="1"/>
</dbReference>
<dbReference type="PIRSF" id="PIRSF033096">
    <property type="entry name" value="PPPtase_5"/>
    <property type="match status" value="1"/>
</dbReference>
<evidence type="ECO:0000256" key="11">
    <source>
        <dbReference type="ARBA" id="ARBA00023211"/>
    </source>
</evidence>
<evidence type="ECO:0000256" key="15">
    <source>
        <dbReference type="ARBA" id="ARBA00073946"/>
    </source>
</evidence>
<dbReference type="InterPro" id="IPR019734">
    <property type="entry name" value="TPR_rpt"/>
</dbReference>
<evidence type="ECO:0000256" key="9">
    <source>
        <dbReference type="ARBA" id="ARBA00022803"/>
    </source>
</evidence>
<dbReference type="Gene3D" id="3.60.21.10">
    <property type="match status" value="1"/>
</dbReference>
<comment type="catalytic activity">
    <reaction evidence="13">
        <text>O-phospho-L-seryl-[protein] + H2O = L-seryl-[protein] + phosphate</text>
        <dbReference type="Rhea" id="RHEA:20629"/>
        <dbReference type="Rhea" id="RHEA-COMP:9863"/>
        <dbReference type="Rhea" id="RHEA-COMP:11604"/>
        <dbReference type="ChEBI" id="CHEBI:15377"/>
        <dbReference type="ChEBI" id="CHEBI:29999"/>
        <dbReference type="ChEBI" id="CHEBI:43474"/>
        <dbReference type="ChEBI" id="CHEBI:83421"/>
        <dbReference type="EC" id="3.1.3.16"/>
    </reaction>
    <physiologicalReaction direction="left-to-right" evidence="13">
        <dbReference type="Rhea" id="RHEA:20630"/>
    </physiologicalReaction>
</comment>
<name>A0AAD5S6M6_9FUNG</name>
<feature type="active site" description="Proton donor/acceptor" evidence="16">
    <location>
        <position position="296"/>
    </location>
</feature>
<dbReference type="GO" id="GO:0046872">
    <property type="term" value="F:metal ion binding"/>
    <property type="evidence" value="ECO:0007669"/>
    <property type="project" value="UniProtKB-KW"/>
</dbReference>
<dbReference type="InterPro" id="IPR004843">
    <property type="entry name" value="Calcineurin-like_PHP"/>
</dbReference>
<dbReference type="InterPro" id="IPR029052">
    <property type="entry name" value="Metallo-depent_PP-like"/>
</dbReference>
<evidence type="ECO:0000256" key="13">
    <source>
        <dbReference type="ARBA" id="ARBA00047986"/>
    </source>
</evidence>
<dbReference type="PROSITE" id="PS50005">
    <property type="entry name" value="TPR"/>
    <property type="match status" value="2"/>
</dbReference>
<comment type="cofactor">
    <cofactor evidence="2">
        <name>Mg(2+)</name>
        <dbReference type="ChEBI" id="CHEBI:18420"/>
    </cofactor>
</comment>
<dbReference type="CDD" id="cd07417">
    <property type="entry name" value="MPP_PP5_C"/>
    <property type="match status" value="1"/>
</dbReference>
<dbReference type="Pfam" id="PF13414">
    <property type="entry name" value="TPR_11"/>
    <property type="match status" value="1"/>
</dbReference>
<dbReference type="Proteomes" id="UP001212841">
    <property type="component" value="Unassembled WGS sequence"/>
</dbReference>
<dbReference type="GO" id="GO:0004722">
    <property type="term" value="F:protein serine/threonine phosphatase activity"/>
    <property type="evidence" value="ECO:0007669"/>
    <property type="project" value="UniProtKB-EC"/>
</dbReference>
<dbReference type="PANTHER" id="PTHR45668">
    <property type="entry name" value="SERINE/THREONINE-PROTEIN PHOSPHATASE 5-RELATED"/>
    <property type="match status" value="1"/>
</dbReference>
<evidence type="ECO:0000256" key="2">
    <source>
        <dbReference type="ARBA" id="ARBA00001946"/>
    </source>
</evidence>
<dbReference type="GO" id="GO:0005737">
    <property type="term" value="C:cytoplasm"/>
    <property type="evidence" value="ECO:0007669"/>
    <property type="project" value="UniProtKB-ARBA"/>
</dbReference>
<dbReference type="GO" id="GO:0005634">
    <property type="term" value="C:nucleus"/>
    <property type="evidence" value="ECO:0007669"/>
    <property type="project" value="UniProtKB-SubCell"/>
</dbReference>
<reference evidence="19" key="1">
    <citation type="submission" date="2020-05" db="EMBL/GenBank/DDBJ databases">
        <title>Phylogenomic resolution of chytrid fungi.</title>
        <authorList>
            <person name="Stajich J.E."/>
            <person name="Amses K."/>
            <person name="Simmons R."/>
            <person name="Seto K."/>
            <person name="Myers J."/>
            <person name="Bonds A."/>
            <person name="Quandt C.A."/>
            <person name="Barry K."/>
            <person name="Liu P."/>
            <person name="Grigoriev I."/>
            <person name="Longcore J.E."/>
            <person name="James T.Y."/>
        </authorList>
    </citation>
    <scope>NUCLEOTIDE SEQUENCE</scope>
    <source>
        <strain evidence="19">JEL0318</strain>
    </source>
</reference>
<evidence type="ECO:0000256" key="17">
    <source>
        <dbReference type="PROSITE-ProRule" id="PRU00339"/>
    </source>
</evidence>
<evidence type="ECO:0000313" key="19">
    <source>
        <dbReference type="EMBL" id="KAJ3044671.1"/>
    </source>
</evidence>
<feature type="domain" description="Serine/threonine specific protein phosphatases" evidence="18">
    <location>
        <begin position="196"/>
        <end position="471"/>
    </location>
</feature>
<evidence type="ECO:0000256" key="5">
    <source>
        <dbReference type="ARBA" id="ARBA00013081"/>
    </source>
</evidence>
<dbReference type="EMBL" id="JADGJD010001278">
    <property type="protein sequence ID" value="KAJ3044671.1"/>
    <property type="molecule type" value="Genomic_DNA"/>
</dbReference>
<dbReference type="InterPro" id="IPR011990">
    <property type="entry name" value="TPR-like_helical_dom_sf"/>
</dbReference>
<evidence type="ECO:0000256" key="14">
    <source>
        <dbReference type="ARBA" id="ARBA00048832"/>
    </source>
</evidence>
<organism evidence="19 20">
    <name type="scientific">Rhizophlyctis rosea</name>
    <dbReference type="NCBI Taxonomy" id="64517"/>
    <lineage>
        <taxon>Eukaryota</taxon>
        <taxon>Fungi</taxon>
        <taxon>Fungi incertae sedis</taxon>
        <taxon>Chytridiomycota</taxon>
        <taxon>Chytridiomycota incertae sedis</taxon>
        <taxon>Chytridiomycetes</taxon>
        <taxon>Rhizophlyctidales</taxon>
        <taxon>Rhizophlyctidaceae</taxon>
        <taxon>Rhizophlyctis</taxon>
    </lineage>
</organism>
<keyword evidence="8" id="KW-0378">Hydrolase</keyword>
<comment type="similarity">
    <text evidence="4">Belongs to the PPP phosphatase family. PP-5 (PP-T) subfamily.</text>
</comment>
<dbReference type="EC" id="3.1.3.16" evidence="5"/>
<proteinExistence type="inferred from homology"/>
<dbReference type="SUPFAM" id="SSF56300">
    <property type="entry name" value="Metallo-dependent phosphatases"/>
    <property type="match status" value="1"/>
</dbReference>
<evidence type="ECO:0000256" key="7">
    <source>
        <dbReference type="ARBA" id="ARBA00022737"/>
    </source>
</evidence>
<gene>
    <name evidence="19" type="primary">PPP5C</name>
    <name evidence="19" type="ORF">HK097_001398</name>
</gene>
<dbReference type="InterPro" id="IPR041753">
    <property type="entry name" value="PP5_C"/>
</dbReference>
<comment type="caution">
    <text evidence="19">The sequence shown here is derived from an EMBL/GenBank/DDBJ whole genome shotgun (WGS) entry which is preliminary data.</text>
</comment>
<dbReference type="Pfam" id="PF00149">
    <property type="entry name" value="Metallophos"/>
    <property type="match status" value="1"/>
</dbReference>
<comment type="subcellular location">
    <subcellularLocation>
        <location evidence="3">Nucleus</location>
    </subcellularLocation>
</comment>
<dbReference type="Gene3D" id="1.25.40.10">
    <property type="entry name" value="Tetratricopeptide repeat domain"/>
    <property type="match status" value="1"/>
</dbReference>
<sequence>MAAADVLPLEVTEDDKKKAEEAKEAANKHFAAKQFDDAITKYTEAISYNPNVPAYYSNRAFAYIKTELYGAAIRDADSAVKIDPKFVKAYYRKAVANMALGRVRDAVKDFRSVVKVAPNDADARSKLSACEKELKRREFEKAISFDEKKKSPEELIGDVDAMVVEATYDGPHLPPTGIDLPFVQSLLEHLKSQKRLHKKYVYKIMLAVKSLLESDPTIVDIHIPSTSRITVCGDIHGQFYDLLHVFSVNGLPSPDNMYLWNGDFVDRGSFSVECVLTLFAFKWLYPKAVFLSRGNHETDDMNRAYGFEGECKHKYSEGMFKLFSEIFNAVPLGNLIQEKILVVHGGLFSRDDVTMDEIRKIDRFKQPGSEGLMCELLWSDPQPEPGRAPSKRGVGIQFGPDVTENFLKRNDLDLIIRSHEVKQEGYTSDHGGKCITIFSAPNYCDSVGNKGAYIHITPDRKLKFNQFDAVPHPPIRAMQYAGMLGGMM</sequence>
<keyword evidence="10" id="KW-0904">Protein phosphatase</keyword>
<dbReference type="AlphaFoldDB" id="A0AAD5S6M6"/>
<evidence type="ECO:0000259" key="18">
    <source>
        <dbReference type="SMART" id="SM00156"/>
    </source>
</evidence>
<evidence type="ECO:0000256" key="1">
    <source>
        <dbReference type="ARBA" id="ARBA00001936"/>
    </source>
</evidence>
<dbReference type="SMART" id="SM00028">
    <property type="entry name" value="TPR"/>
    <property type="match status" value="3"/>
</dbReference>
<dbReference type="Pfam" id="PF13181">
    <property type="entry name" value="TPR_8"/>
    <property type="match status" value="1"/>
</dbReference>
<dbReference type="PRINTS" id="PR00114">
    <property type="entry name" value="STPHPHTASE"/>
</dbReference>